<evidence type="ECO:0000313" key="2">
    <source>
        <dbReference type="EMBL" id="CAB4606773.1"/>
    </source>
</evidence>
<protein>
    <submittedName>
        <fullName evidence="2">Unannotated protein</fullName>
    </submittedName>
</protein>
<dbReference type="SUPFAM" id="SSF53448">
    <property type="entry name" value="Nucleotide-diphospho-sugar transferases"/>
    <property type="match status" value="1"/>
</dbReference>
<proteinExistence type="predicted"/>
<dbReference type="Gene3D" id="3.90.550.10">
    <property type="entry name" value="Spore Coat Polysaccharide Biosynthesis Protein SpsA, Chain A"/>
    <property type="match status" value="2"/>
</dbReference>
<reference evidence="2" key="1">
    <citation type="submission" date="2020-05" db="EMBL/GenBank/DDBJ databases">
        <authorList>
            <person name="Chiriac C."/>
            <person name="Salcher M."/>
            <person name="Ghai R."/>
            <person name="Kavagutti S V."/>
        </authorList>
    </citation>
    <scope>NUCLEOTIDE SEQUENCE</scope>
</reference>
<organism evidence="2">
    <name type="scientific">freshwater metagenome</name>
    <dbReference type="NCBI Taxonomy" id="449393"/>
    <lineage>
        <taxon>unclassified sequences</taxon>
        <taxon>metagenomes</taxon>
        <taxon>ecological metagenomes</taxon>
    </lineage>
</organism>
<dbReference type="PANTHER" id="PTHR43179:SF7">
    <property type="entry name" value="RHAMNOSYLTRANSFERASE WBBL"/>
    <property type="match status" value="1"/>
</dbReference>
<dbReference type="EMBL" id="CAEZUO010000042">
    <property type="protein sequence ID" value="CAB4606773.1"/>
    <property type="molecule type" value="Genomic_DNA"/>
</dbReference>
<accession>A0A6J6H301</accession>
<feature type="domain" description="Glycosyltransferase 2-like" evidence="1">
    <location>
        <begin position="219"/>
        <end position="367"/>
    </location>
</feature>
<dbReference type="Pfam" id="PF00535">
    <property type="entry name" value="Glycos_transf_2"/>
    <property type="match status" value="1"/>
</dbReference>
<name>A0A6J6H301_9ZZZZ</name>
<evidence type="ECO:0000259" key="1">
    <source>
        <dbReference type="Pfam" id="PF00535"/>
    </source>
</evidence>
<gene>
    <name evidence="2" type="ORF">UFOPK1827_01009</name>
</gene>
<dbReference type="AlphaFoldDB" id="A0A6J6H301"/>
<dbReference type="PANTHER" id="PTHR43179">
    <property type="entry name" value="RHAMNOSYLTRANSFERASE WBBL"/>
    <property type="match status" value="1"/>
</dbReference>
<dbReference type="InterPro" id="IPR029044">
    <property type="entry name" value="Nucleotide-diphossugar_trans"/>
</dbReference>
<sequence>MMPKNTCSNEPEISLDIVTLADDAGRAELNAALNTSLADVVVLSGLRGGVNARALPILSEIFEDPSVMVAYSDEEIVDSRGRHIRSRYKPDWSPERFRSQFYVGNLLAVRRSDALSAVLDSAVDDSLPTMRGLSLLWDLVLRLTEQGNGVAHLPQLLFGSTEGPSESEAESRSSADLLEAAAVVQAHCRRVGIDAEVEVSEPGNILHLRRHPDPSTKVSLIIPTCGSSGTVWGQDRVFIIEFVQSIVEKTTWENIEFVIVADATTPSVVRRALEGLCGDRLVWVNYDKPFNFSDKIAKGRAASTGEVLLLLNDDMEVISEDFIAELIGLALEPGVGAVGARLLLADGRIQHIGHRYADGTFHLFAGYDGDYAGPEDMCRVTRECIGVTAACLAVRAEVFDSVGGMALDFPNNFNDVDFALRLRDLGLRNIVTPHAVLFHFESVTRDGAVTAEEAHLLYSRWGTHLTSDPYSNPNLESGRIEWIEKGAH</sequence>
<dbReference type="InterPro" id="IPR001173">
    <property type="entry name" value="Glyco_trans_2-like"/>
</dbReference>